<protein>
    <submittedName>
        <fullName evidence="1">Uncharacterized protein</fullName>
    </submittedName>
</protein>
<evidence type="ECO:0000313" key="2">
    <source>
        <dbReference type="Proteomes" id="UP000250235"/>
    </source>
</evidence>
<gene>
    <name evidence="1" type="ORF">F511_22041</name>
</gene>
<name>A0A2Z7AFS4_9LAMI</name>
<evidence type="ECO:0000313" key="1">
    <source>
        <dbReference type="EMBL" id="KZV20627.1"/>
    </source>
</evidence>
<reference evidence="1 2" key="1">
    <citation type="journal article" date="2015" name="Proc. Natl. Acad. Sci. U.S.A.">
        <title>The resurrection genome of Boea hygrometrica: A blueprint for survival of dehydration.</title>
        <authorList>
            <person name="Xiao L."/>
            <person name="Yang G."/>
            <person name="Zhang L."/>
            <person name="Yang X."/>
            <person name="Zhao S."/>
            <person name="Ji Z."/>
            <person name="Zhou Q."/>
            <person name="Hu M."/>
            <person name="Wang Y."/>
            <person name="Chen M."/>
            <person name="Xu Y."/>
            <person name="Jin H."/>
            <person name="Xiao X."/>
            <person name="Hu G."/>
            <person name="Bao F."/>
            <person name="Hu Y."/>
            <person name="Wan P."/>
            <person name="Li L."/>
            <person name="Deng X."/>
            <person name="Kuang T."/>
            <person name="Xiang C."/>
            <person name="Zhu J.K."/>
            <person name="Oliver M.J."/>
            <person name="He Y."/>
        </authorList>
    </citation>
    <scope>NUCLEOTIDE SEQUENCE [LARGE SCALE GENOMIC DNA]</scope>
    <source>
        <strain evidence="2">cv. XS01</strain>
    </source>
</reference>
<accession>A0A2Z7AFS4</accession>
<sequence>MASSSNHGGARRELPPTIPEFDDDFGYIFDFDELEAAHKDEEAIGVVGDDDRNVPTPSSIGTSNTMASMSTLRAKRSKFWDSL</sequence>
<dbReference type="AlphaFoldDB" id="A0A2Z7AFS4"/>
<organism evidence="1 2">
    <name type="scientific">Dorcoceras hygrometricum</name>
    <dbReference type="NCBI Taxonomy" id="472368"/>
    <lineage>
        <taxon>Eukaryota</taxon>
        <taxon>Viridiplantae</taxon>
        <taxon>Streptophyta</taxon>
        <taxon>Embryophyta</taxon>
        <taxon>Tracheophyta</taxon>
        <taxon>Spermatophyta</taxon>
        <taxon>Magnoliopsida</taxon>
        <taxon>eudicotyledons</taxon>
        <taxon>Gunneridae</taxon>
        <taxon>Pentapetalae</taxon>
        <taxon>asterids</taxon>
        <taxon>lamiids</taxon>
        <taxon>Lamiales</taxon>
        <taxon>Gesneriaceae</taxon>
        <taxon>Didymocarpoideae</taxon>
        <taxon>Trichosporeae</taxon>
        <taxon>Loxocarpinae</taxon>
        <taxon>Dorcoceras</taxon>
    </lineage>
</organism>
<dbReference type="EMBL" id="KV015596">
    <property type="protein sequence ID" value="KZV20627.1"/>
    <property type="molecule type" value="Genomic_DNA"/>
</dbReference>
<keyword evidence="2" id="KW-1185">Reference proteome</keyword>
<dbReference type="Proteomes" id="UP000250235">
    <property type="component" value="Unassembled WGS sequence"/>
</dbReference>
<proteinExistence type="predicted"/>